<name>A0A1B0CMB6_LUTLO</name>
<dbReference type="PROSITE" id="PS50041">
    <property type="entry name" value="C_TYPE_LECTIN_2"/>
    <property type="match status" value="3"/>
</dbReference>
<protein>
    <submittedName>
        <fullName evidence="2">Putative c-type lectin</fullName>
    </submittedName>
</protein>
<sequence length="312" mass="37048">MNLASIETAEEQTLMASLLDTIEEDPWMGAYNYEKDQIWRWIATGKPLIYTNWNTGEPNNRDEDTFIGENCTQIYGQTKAFPIGKWNDVHYQVKDRMWRWIATGKPVIYTNWQSGEPNNIDEPPRKGENCGQVTWFTAYYECEKYKMNLASIETAEEQTLITSLLNTIGEDPWIGAYNYEEDRMWRWIATGKPVVSWFQAYYMCNEYKMNLASIETAEEQKLVTSFTVIVEQELWIGAYSYEKDRMWRWIATGEPVVYTNWNNGEPNDLNEIEHYFEYCVFVYGPPTSHIKGRWNDENCFKKHYFVCERRFE</sequence>
<dbReference type="InterPro" id="IPR050111">
    <property type="entry name" value="C-type_lectin/snaclec_domain"/>
</dbReference>
<evidence type="ECO:0000313" key="3">
    <source>
        <dbReference type="EnsemblMetazoa" id="LLOJ005804-PA"/>
    </source>
</evidence>
<feature type="domain" description="C-type lectin" evidence="1">
    <location>
        <begin position="196"/>
        <end position="308"/>
    </location>
</feature>
<evidence type="ECO:0000313" key="2">
    <source>
        <dbReference type="EMBL" id="MBC1170858.1"/>
    </source>
</evidence>
<dbReference type="Pfam" id="PF00059">
    <property type="entry name" value="Lectin_C"/>
    <property type="match status" value="3"/>
</dbReference>
<reference evidence="2" key="2">
    <citation type="journal article" date="2020" name="BMC">
        <title>Leishmania infection induces a limited differential gene expression in the sand fly midgut.</title>
        <authorList>
            <person name="Coutinho-Abreu I.V."/>
            <person name="Serafim T.D."/>
            <person name="Meneses C."/>
            <person name="Kamhawi S."/>
            <person name="Oliveira F."/>
            <person name="Valenzuela J.G."/>
        </authorList>
    </citation>
    <scope>NUCLEOTIDE SEQUENCE</scope>
    <source>
        <strain evidence="2">Jacobina</strain>
        <tissue evidence="2">Midgut</tissue>
    </source>
</reference>
<dbReference type="Proteomes" id="UP000092461">
    <property type="component" value="Unassembled WGS sequence"/>
</dbReference>
<dbReference type="SMART" id="SM00034">
    <property type="entry name" value="CLECT"/>
    <property type="match status" value="1"/>
</dbReference>
<dbReference type="InterPro" id="IPR001304">
    <property type="entry name" value="C-type_lectin-like"/>
</dbReference>
<dbReference type="GO" id="GO:0030246">
    <property type="term" value="F:carbohydrate binding"/>
    <property type="evidence" value="ECO:0007669"/>
    <property type="project" value="UniProtKB-KW"/>
</dbReference>
<dbReference type="InterPro" id="IPR016186">
    <property type="entry name" value="C-type_lectin-like/link_sf"/>
</dbReference>
<reference evidence="3" key="3">
    <citation type="submission" date="2020-05" db="UniProtKB">
        <authorList>
            <consortium name="EnsemblMetazoa"/>
        </authorList>
    </citation>
    <scope>IDENTIFICATION</scope>
    <source>
        <strain evidence="3">Jacobina</strain>
    </source>
</reference>
<organism evidence="3 4">
    <name type="scientific">Lutzomyia longipalpis</name>
    <name type="common">Sand fly</name>
    <dbReference type="NCBI Taxonomy" id="7200"/>
    <lineage>
        <taxon>Eukaryota</taxon>
        <taxon>Metazoa</taxon>
        <taxon>Ecdysozoa</taxon>
        <taxon>Arthropoda</taxon>
        <taxon>Hexapoda</taxon>
        <taxon>Insecta</taxon>
        <taxon>Pterygota</taxon>
        <taxon>Neoptera</taxon>
        <taxon>Endopterygota</taxon>
        <taxon>Diptera</taxon>
        <taxon>Nematocera</taxon>
        <taxon>Psychodoidea</taxon>
        <taxon>Psychodidae</taxon>
        <taxon>Lutzomyia</taxon>
        <taxon>Lutzomyia</taxon>
    </lineage>
</organism>
<dbReference type="EMBL" id="GITU01002155">
    <property type="protein sequence ID" value="MBC1170858.1"/>
    <property type="molecule type" value="Transcribed_RNA"/>
</dbReference>
<proteinExistence type="predicted"/>
<dbReference type="PANTHER" id="PTHR22803">
    <property type="entry name" value="MANNOSE, PHOSPHOLIPASE, LECTIN RECEPTOR RELATED"/>
    <property type="match status" value="1"/>
</dbReference>
<keyword evidence="4" id="KW-1185">Reference proteome</keyword>
<dbReference type="EMBL" id="AJWK01018552">
    <property type="status" value="NOT_ANNOTATED_CDS"/>
    <property type="molecule type" value="Genomic_DNA"/>
</dbReference>
<reference evidence="4" key="1">
    <citation type="submission" date="2012-05" db="EMBL/GenBank/DDBJ databases">
        <title>Whole Genome Assembly of Lutzomyia longipalpis.</title>
        <authorList>
            <person name="Richards S."/>
            <person name="Qu C."/>
            <person name="Dillon R."/>
            <person name="Worley K."/>
            <person name="Scherer S."/>
            <person name="Batterton M."/>
            <person name="Taylor A."/>
            <person name="Hawes A."/>
            <person name="Hernandez B."/>
            <person name="Kovar C."/>
            <person name="Mandapat C."/>
            <person name="Pham C."/>
            <person name="Qu C."/>
            <person name="Jing C."/>
            <person name="Bess C."/>
            <person name="Bandaranaike D."/>
            <person name="Ngo D."/>
            <person name="Ongeri F."/>
            <person name="Arias F."/>
            <person name="Lara F."/>
            <person name="Weissenberger G."/>
            <person name="Kamau G."/>
            <person name="Han H."/>
            <person name="Shen H."/>
            <person name="Dinh H."/>
            <person name="Khalil I."/>
            <person name="Jones J."/>
            <person name="Shafer J."/>
            <person name="Jayaseelan J."/>
            <person name="Quiroz J."/>
            <person name="Blankenburg K."/>
            <person name="Nguyen L."/>
            <person name="Jackson L."/>
            <person name="Francisco L."/>
            <person name="Tang L.-Y."/>
            <person name="Pu L.-L."/>
            <person name="Perales L."/>
            <person name="Lorensuhewa L."/>
            <person name="Munidasa M."/>
            <person name="Coyle M."/>
            <person name="Taylor M."/>
            <person name="Puazo M."/>
            <person name="Firestine M."/>
            <person name="Scheel M."/>
            <person name="Javaid M."/>
            <person name="Wang M."/>
            <person name="Li M."/>
            <person name="Tabassum N."/>
            <person name="Saada N."/>
            <person name="Osuji N."/>
            <person name="Aqrawi P."/>
            <person name="Fu Q."/>
            <person name="Thornton R."/>
            <person name="Raj R."/>
            <person name="Goodspeed R."/>
            <person name="Mata R."/>
            <person name="Najjar R."/>
            <person name="Gubbala S."/>
            <person name="Lee S."/>
            <person name="Denson S."/>
            <person name="Patil S."/>
            <person name="Macmil S."/>
            <person name="Qi S."/>
            <person name="Matskevitch T."/>
            <person name="Palculict T."/>
            <person name="Mathew T."/>
            <person name="Vee V."/>
            <person name="Velamala V."/>
            <person name="Korchina V."/>
            <person name="Cai W."/>
            <person name="Liu W."/>
            <person name="Dai W."/>
            <person name="Zou X."/>
            <person name="Zhu Y."/>
            <person name="Zhang Y."/>
            <person name="Wu Y.-Q."/>
            <person name="Xin Y."/>
            <person name="Nazarath L."/>
            <person name="Kovar C."/>
            <person name="Han Y."/>
            <person name="Muzny D."/>
            <person name="Gibbs R."/>
        </authorList>
    </citation>
    <scope>NUCLEOTIDE SEQUENCE [LARGE SCALE GENOMIC DNA]</scope>
    <source>
        <strain evidence="4">Jacobina</strain>
    </source>
</reference>
<dbReference type="SUPFAM" id="SSF56436">
    <property type="entry name" value="C-type lectin-like"/>
    <property type="match status" value="4"/>
</dbReference>
<accession>A0A1B0CMB6</accession>
<dbReference type="AlphaFoldDB" id="A0A1B0CMB6"/>
<dbReference type="InterPro" id="IPR016187">
    <property type="entry name" value="CTDL_fold"/>
</dbReference>
<keyword evidence="2" id="KW-0430">Lectin</keyword>
<feature type="domain" description="C-type lectin" evidence="1">
    <location>
        <begin position="134"/>
        <end position="187"/>
    </location>
</feature>
<evidence type="ECO:0000313" key="4">
    <source>
        <dbReference type="Proteomes" id="UP000092461"/>
    </source>
</evidence>
<dbReference type="CDD" id="cd00037">
    <property type="entry name" value="CLECT"/>
    <property type="match status" value="2"/>
</dbReference>
<feature type="domain" description="C-type lectin" evidence="1">
    <location>
        <begin position="1"/>
        <end position="88"/>
    </location>
</feature>
<dbReference type="Gene3D" id="3.10.100.10">
    <property type="entry name" value="Mannose-Binding Protein A, subunit A"/>
    <property type="match status" value="4"/>
</dbReference>
<dbReference type="EnsemblMetazoa" id="LLOJ005804-RA">
    <property type="protein sequence ID" value="LLOJ005804-PA"/>
    <property type="gene ID" value="LLOJ005804"/>
</dbReference>
<evidence type="ECO:0000259" key="1">
    <source>
        <dbReference type="PROSITE" id="PS50041"/>
    </source>
</evidence>
<dbReference type="VEuPathDB" id="VectorBase:LLOJ005804"/>